<dbReference type="AlphaFoldDB" id="A0A0E9XKZ6"/>
<sequence>MAKERQQILSFSSLLKWSHRNSDFSS</sequence>
<accession>A0A0E9XKZ6</accession>
<evidence type="ECO:0000313" key="1">
    <source>
        <dbReference type="EMBL" id="JAI03320.1"/>
    </source>
</evidence>
<protein>
    <submittedName>
        <fullName evidence="1">Uncharacterized protein</fullName>
    </submittedName>
</protein>
<proteinExistence type="predicted"/>
<organism evidence="1">
    <name type="scientific">Anguilla anguilla</name>
    <name type="common">European freshwater eel</name>
    <name type="synonym">Muraena anguilla</name>
    <dbReference type="NCBI Taxonomy" id="7936"/>
    <lineage>
        <taxon>Eukaryota</taxon>
        <taxon>Metazoa</taxon>
        <taxon>Chordata</taxon>
        <taxon>Craniata</taxon>
        <taxon>Vertebrata</taxon>
        <taxon>Euteleostomi</taxon>
        <taxon>Actinopterygii</taxon>
        <taxon>Neopterygii</taxon>
        <taxon>Teleostei</taxon>
        <taxon>Anguilliformes</taxon>
        <taxon>Anguillidae</taxon>
        <taxon>Anguilla</taxon>
    </lineage>
</organism>
<dbReference type="EMBL" id="GBXM01005258">
    <property type="protein sequence ID" value="JAI03320.1"/>
    <property type="molecule type" value="Transcribed_RNA"/>
</dbReference>
<reference evidence="1" key="1">
    <citation type="submission" date="2014-11" db="EMBL/GenBank/DDBJ databases">
        <authorList>
            <person name="Amaro Gonzalez C."/>
        </authorList>
    </citation>
    <scope>NUCLEOTIDE SEQUENCE</scope>
</reference>
<reference evidence="1" key="2">
    <citation type="journal article" date="2015" name="Fish Shellfish Immunol.">
        <title>Early steps in the European eel (Anguilla anguilla)-Vibrio vulnificus interaction in the gills: Role of the RtxA13 toxin.</title>
        <authorList>
            <person name="Callol A."/>
            <person name="Pajuelo D."/>
            <person name="Ebbesson L."/>
            <person name="Teles M."/>
            <person name="MacKenzie S."/>
            <person name="Amaro C."/>
        </authorList>
    </citation>
    <scope>NUCLEOTIDE SEQUENCE</scope>
</reference>
<name>A0A0E9XKZ6_ANGAN</name>